<evidence type="ECO:0000313" key="3">
    <source>
        <dbReference type="Proteomes" id="UP000245697"/>
    </source>
</evidence>
<dbReference type="Pfam" id="PF00990">
    <property type="entry name" value="GGDEF"/>
    <property type="match status" value="1"/>
</dbReference>
<dbReference type="GO" id="GO:0052621">
    <property type="term" value="F:diguanylate cyclase activity"/>
    <property type="evidence" value="ECO:0007669"/>
    <property type="project" value="TreeGrafter"/>
</dbReference>
<comment type="caution">
    <text evidence="2">The sequence shown here is derived from an EMBL/GenBank/DDBJ whole genome shotgun (WGS) entry which is preliminary data.</text>
</comment>
<keyword evidence="3" id="KW-1185">Reference proteome</keyword>
<dbReference type="EMBL" id="QGGR01000040">
    <property type="protein sequence ID" value="PWK30196.1"/>
    <property type="molecule type" value="Genomic_DNA"/>
</dbReference>
<protein>
    <submittedName>
        <fullName evidence="2">Diguanylate cyclase (GGDEF)-like protein</fullName>
    </submittedName>
</protein>
<dbReference type="NCBIfam" id="TIGR00254">
    <property type="entry name" value="GGDEF"/>
    <property type="match status" value="1"/>
</dbReference>
<dbReference type="SUPFAM" id="SSF55073">
    <property type="entry name" value="Nucleotide cyclase"/>
    <property type="match status" value="1"/>
</dbReference>
<dbReference type="SUPFAM" id="SSF48452">
    <property type="entry name" value="TPR-like"/>
    <property type="match status" value="2"/>
</dbReference>
<dbReference type="InterPro" id="IPR011990">
    <property type="entry name" value="TPR-like_helical_dom_sf"/>
</dbReference>
<dbReference type="PANTHER" id="PTHR45138:SF9">
    <property type="entry name" value="DIGUANYLATE CYCLASE DGCM-RELATED"/>
    <property type="match status" value="1"/>
</dbReference>
<dbReference type="AlphaFoldDB" id="A0A316EIP1"/>
<dbReference type="SMART" id="SM00267">
    <property type="entry name" value="GGDEF"/>
    <property type="match status" value="1"/>
</dbReference>
<dbReference type="OrthoDB" id="23692at2"/>
<dbReference type="FunFam" id="3.30.70.270:FF:000001">
    <property type="entry name" value="Diguanylate cyclase domain protein"/>
    <property type="match status" value="1"/>
</dbReference>
<dbReference type="Gene3D" id="3.30.70.270">
    <property type="match status" value="1"/>
</dbReference>
<dbReference type="PROSITE" id="PS50887">
    <property type="entry name" value="GGDEF"/>
    <property type="match status" value="1"/>
</dbReference>
<dbReference type="Gene3D" id="1.25.40.10">
    <property type="entry name" value="Tetratricopeptide repeat domain"/>
    <property type="match status" value="1"/>
</dbReference>
<dbReference type="PANTHER" id="PTHR45138">
    <property type="entry name" value="REGULATORY COMPONENTS OF SENSORY TRANSDUCTION SYSTEM"/>
    <property type="match status" value="1"/>
</dbReference>
<dbReference type="InterPro" id="IPR029787">
    <property type="entry name" value="Nucleotide_cyclase"/>
</dbReference>
<name>A0A316EIP1_9ACTN</name>
<dbReference type="Proteomes" id="UP000245697">
    <property type="component" value="Unassembled WGS sequence"/>
</dbReference>
<evidence type="ECO:0000313" key="2">
    <source>
        <dbReference type="EMBL" id="PWK30196.1"/>
    </source>
</evidence>
<dbReference type="RefSeq" id="WP_109602702.1">
    <property type="nucleotide sequence ID" value="NZ_BONA01000100.1"/>
</dbReference>
<dbReference type="InterPro" id="IPR000160">
    <property type="entry name" value="GGDEF_dom"/>
</dbReference>
<dbReference type="CDD" id="cd01949">
    <property type="entry name" value="GGDEF"/>
    <property type="match status" value="1"/>
</dbReference>
<feature type="domain" description="GGDEF" evidence="1">
    <location>
        <begin position="389"/>
        <end position="524"/>
    </location>
</feature>
<accession>A0A316EIP1</accession>
<organism evidence="2 3">
    <name type="scientific">Actinoplanes xinjiangensis</name>
    <dbReference type="NCBI Taxonomy" id="512350"/>
    <lineage>
        <taxon>Bacteria</taxon>
        <taxon>Bacillati</taxon>
        <taxon>Actinomycetota</taxon>
        <taxon>Actinomycetes</taxon>
        <taxon>Micromonosporales</taxon>
        <taxon>Micromonosporaceae</taxon>
        <taxon>Actinoplanes</taxon>
    </lineage>
</organism>
<evidence type="ECO:0000259" key="1">
    <source>
        <dbReference type="PROSITE" id="PS50887"/>
    </source>
</evidence>
<dbReference type="InterPro" id="IPR050469">
    <property type="entry name" value="Diguanylate_Cyclase"/>
</dbReference>
<reference evidence="2 3" key="1">
    <citation type="submission" date="2018-05" db="EMBL/GenBank/DDBJ databases">
        <title>Genomic Encyclopedia of Archaeal and Bacterial Type Strains, Phase II (KMG-II): from individual species to whole genera.</title>
        <authorList>
            <person name="Goeker M."/>
        </authorList>
    </citation>
    <scope>NUCLEOTIDE SEQUENCE [LARGE SCALE GENOMIC DNA]</scope>
    <source>
        <strain evidence="2 3">DSM 45184</strain>
    </source>
</reference>
<dbReference type="InterPro" id="IPR043128">
    <property type="entry name" value="Rev_trsase/Diguanyl_cyclase"/>
</dbReference>
<sequence length="535" mass="58833">MVVQAGLSRAEATGEQLAAEIEAIEERPRHDHDPFDLIVRMGHVQALARRLDREDLWQRSRLIEADMLGRQGDLPAAGRILHDVHAWAAAHRHPRLLTLSHWYLSMLFGQLGDPTSTLEHAVRAMESMNAMTPPASTMLRTRCVMGLADAYGDTGDFLAARARYAEAERLAAGPLEVQARLIILNNLAYTECQAGEYAAATSAAERLLGLFEEHGLTLDDSTRDTVAKVWVATGRLAEAIAILKPSDKAYDNQYEEANSVASCLVTLAEAYRRAGRLDRAAAALRRCRDLCAERGLASVDVDAQRVRADLLASAGRFEEAFRAHQDFHDATMRLHSAQRDARARILAVMYETEEARELAMRDPLTGLYNRRFVDTELPVLLQRAAENGTPVSVALLDLDHFKRINDTCSHEAGDRVLRQVAEMLTARAQMIDAAFGARLGGEEFLFVMPGVDGRDAVEEMTRLCQTIRRHDWRPITGDLPVTTSIGVSISPHGHGTAADMLREADTYLYQSKAGGRDRIVSAHGAGAGGTVRAGE</sequence>
<dbReference type="Pfam" id="PF13374">
    <property type="entry name" value="TPR_10"/>
    <property type="match status" value="1"/>
</dbReference>
<gene>
    <name evidence="2" type="ORF">BC793_14050</name>
</gene>
<proteinExistence type="predicted"/>